<proteinExistence type="predicted"/>
<dbReference type="Pfam" id="PF21302">
    <property type="entry name" value="Zn_ribbon_RlmA"/>
    <property type="match status" value="1"/>
</dbReference>
<reference evidence="6" key="1">
    <citation type="submission" date="2018-02" db="EMBL/GenBank/DDBJ databases">
        <title>Genome sequencing of Solimonas sp. HR-BB.</title>
        <authorList>
            <person name="Lee Y."/>
            <person name="Jeon C.O."/>
        </authorList>
    </citation>
    <scope>NUCLEOTIDE SEQUENCE [LARGE SCALE GENOMIC DNA]</scope>
    <source>
        <strain evidence="6">HR-E</strain>
    </source>
</reference>
<evidence type="ECO:0000313" key="6">
    <source>
        <dbReference type="Proteomes" id="UP000243900"/>
    </source>
</evidence>
<dbReference type="PANTHER" id="PTHR42912:SF45">
    <property type="entry name" value="23S RRNA (GUANINE(745)-N(1))-METHYLTRANSFERASE"/>
    <property type="match status" value="1"/>
</dbReference>
<name>A0A2P6ARB3_9GAMM</name>
<sequence>MSPPALRCPLCALSLDATPPVWRCGNGHSFDIAREGYVNLLPVQQKKSRDPGDSADSVRARRAFLEAGHYQPLRDAVVALLRARVPAGGFDALLDIGCGEGYYTSALMPLAGRVTGVDIAKPAVRLAARRFPGATWLVASAAALPLDDASQDVVTSLFSPLPVAEMARVLRPGGLVLAVTPAPDHLWQIREGLFDSVRPHEPDKFLAGFADRFELLAREEVRAPLQLSGTALADLLAMTPYVWKARPERRAALERNPTFATEAAFALLLFRLKPSA</sequence>
<organism evidence="5 6">
    <name type="scientific">Amnimonas aquatica</name>
    <dbReference type="NCBI Taxonomy" id="2094561"/>
    <lineage>
        <taxon>Bacteria</taxon>
        <taxon>Pseudomonadati</taxon>
        <taxon>Pseudomonadota</taxon>
        <taxon>Gammaproteobacteria</taxon>
        <taxon>Moraxellales</taxon>
        <taxon>Moraxellaceae</taxon>
        <taxon>Amnimonas</taxon>
    </lineage>
</organism>
<feature type="domain" description="Methyltransferase type 11" evidence="3">
    <location>
        <begin position="94"/>
        <end position="177"/>
    </location>
</feature>
<dbReference type="InterPro" id="IPR016718">
    <property type="entry name" value="rRNA_m1G-MeTrfase_A_prd"/>
</dbReference>
<comment type="caution">
    <text evidence="5">The sequence shown here is derived from an EMBL/GenBank/DDBJ whole genome shotgun (WGS) entry which is preliminary data.</text>
</comment>
<evidence type="ECO:0000256" key="1">
    <source>
        <dbReference type="PIRSR" id="PIRSR018249-1"/>
    </source>
</evidence>
<feature type="binding site" evidence="2">
    <location>
        <position position="70"/>
    </location>
    <ligand>
        <name>S-adenosyl-L-methionine</name>
        <dbReference type="ChEBI" id="CHEBI:59789"/>
    </ligand>
</feature>
<dbReference type="PANTHER" id="PTHR42912">
    <property type="entry name" value="METHYLTRANSFERASE"/>
    <property type="match status" value="1"/>
</dbReference>
<feature type="binding site" evidence="2">
    <location>
        <position position="185"/>
    </location>
    <ligand>
        <name>S-adenosyl-L-methionine</name>
        <dbReference type="ChEBI" id="CHEBI:59789"/>
    </ligand>
</feature>
<dbReference type="GO" id="GO:0032259">
    <property type="term" value="P:methylation"/>
    <property type="evidence" value="ECO:0007669"/>
    <property type="project" value="UniProtKB-KW"/>
</dbReference>
<dbReference type="RefSeq" id="WP_105192946.1">
    <property type="nucleotide sequence ID" value="NZ_PTQZ01000204.1"/>
</dbReference>
<dbReference type="PIRSF" id="PIRSF018249">
    <property type="entry name" value="MyrA_prd"/>
    <property type="match status" value="1"/>
</dbReference>
<evidence type="ECO:0000256" key="2">
    <source>
        <dbReference type="PIRSR" id="PIRSR018249-2"/>
    </source>
</evidence>
<gene>
    <name evidence="5" type="ORF">C5O18_07860</name>
</gene>
<dbReference type="InterPro" id="IPR050508">
    <property type="entry name" value="Methyltransf_Superfamily"/>
</dbReference>
<dbReference type="InterPro" id="IPR048647">
    <property type="entry name" value="RlmA_N"/>
</dbReference>
<dbReference type="InterPro" id="IPR029063">
    <property type="entry name" value="SAM-dependent_MTases_sf"/>
</dbReference>
<dbReference type="GO" id="GO:0008757">
    <property type="term" value="F:S-adenosylmethionine-dependent methyltransferase activity"/>
    <property type="evidence" value="ECO:0007669"/>
    <property type="project" value="InterPro"/>
</dbReference>
<accession>A0A2P6ARB3</accession>
<feature type="binding site" evidence="1">
    <location>
        <position position="28"/>
    </location>
    <ligand>
        <name>Zn(2+)</name>
        <dbReference type="ChEBI" id="CHEBI:29105"/>
    </ligand>
</feature>
<dbReference type="InterPro" id="IPR013216">
    <property type="entry name" value="Methyltransf_11"/>
</dbReference>
<dbReference type="OrthoDB" id="108476at2"/>
<feature type="binding site" evidence="1">
    <location>
        <position position="24"/>
    </location>
    <ligand>
        <name>Zn(2+)</name>
        <dbReference type="ChEBI" id="CHEBI:29105"/>
    </ligand>
</feature>
<evidence type="ECO:0000259" key="3">
    <source>
        <dbReference type="Pfam" id="PF08241"/>
    </source>
</evidence>
<feature type="binding site" evidence="1">
    <location>
        <position position="8"/>
    </location>
    <ligand>
        <name>Zn(2+)</name>
        <dbReference type="ChEBI" id="CHEBI:29105"/>
    </ligand>
</feature>
<keyword evidence="2" id="KW-0949">S-adenosyl-L-methionine</keyword>
<evidence type="ECO:0000313" key="5">
    <source>
        <dbReference type="EMBL" id="PQA36708.1"/>
    </source>
</evidence>
<evidence type="ECO:0000259" key="4">
    <source>
        <dbReference type="Pfam" id="PF21302"/>
    </source>
</evidence>
<dbReference type="GO" id="GO:0046872">
    <property type="term" value="F:metal ion binding"/>
    <property type="evidence" value="ECO:0007669"/>
    <property type="project" value="UniProtKB-KW"/>
</dbReference>
<feature type="binding site" evidence="1">
    <location>
        <position position="11"/>
    </location>
    <ligand>
        <name>Zn(2+)</name>
        <dbReference type="ChEBI" id="CHEBI:29105"/>
    </ligand>
</feature>
<keyword evidence="1" id="KW-0479">Metal-binding</keyword>
<feature type="binding site" evidence="2">
    <location>
        <begin position="100"/>
        <end position="101"/>
    </location>
    <ligand>
        <name>S-adenosyl-L-methionine</name>
        <dbReference type="ChEBI" id="CHEBI:59789"/>
    </ligand>
</feature>
<protein>
    <submittedName>
        <fullName evidence="5">Methyltransferase</fullName>
    </submittedName>
</protein>
<dbReference type="Pfam" id="PF08241">
    <property type="entry name" value="Methyltransf_11"/>
    <property type="match status" value="1"/>
</dbReference>
<feature type="domain" description="23S rRNA (guanine(745)-N(1))-methyltransferase N-terminal" evidence="4">
    <location>
        <begin position="7"/>
        <end position="49"/>
    </location>
</feature>
<keyword evidence="6" id="KW-1185">Reference proteome</keyword>
<dbReference type="EMBL" id="PTQZ01000204">
    <property type="protein sequence ID" value="PQA36708.1"/>
    <property type="molecule type" value="Genomic_DNA"/>
</dbReference>
<dbReference type="AlphaFoldDB" id="A0A2P6ARB3"/>
<keyword evidence="5" id="KW-0489">Methyltransferase</keyword>
<keyword evidence="1" id="KW-0862">Zinc</keyword>
<dbReference type="CDD" id="cd02440">
    <property type="entry name" value="AdoMet_MTases"/>
    <property type="match status" value="1"/>
</dbReference>
<dbReference type="Gene3D" id="3.40.50.150">
    <property type="entry name" value="Vaccinia Virus protein VP39"/>
    <property type="match status" value="1"/>
</dbReference>
<keyword evidence="5" id="KW-0808">Transferase</keyword>
<dbReference type="SUPFAM" id="SSF53335">
    <property type="entry name" value="S-adenosyl-L-methionine-dependent methyltransferases"/>
    <property type="match status" value="1"/>
</dbReference>
<dbReference type="Proteomes" id="UP000243900">
    <property type="component" value="Unassembled WGS sequence"/>
</dbReference>